<keyword evidence="3" id="KW-1185">Reference proteome</keyword>
<evidence type="ECO:0000256" key="1">
    <source>
        <dbReference type="SAM" id="MobiDB-lite"/>
    </source>
</evidence>
<dbReference type="Proteomes" id="UP000002035">
    <property type="component" value="Unassembled WGS sequence"/>
</dbReference>
<dbReference type="EMBL" id="DS995704">
    <property type="protein sequence ID" value="EEQ31595.1"/>
    <property type="molecule type" value="Genomic_DNA"/>
</dbReference>
<name>C5FNI1_ARTOC</name>
<dbReference type="RefSeq" id="XP_002846677.1">
    <property type="nucleotide sequence ID" value="XM_002846631.1"/>
</dbReference>
<proteinExistence type="predicted"/>
<dbReference type="AlphaFoldDB" id="C5FNI1"/>
<feature type="region of interest" description="Disordered" evidence="1">
    <location>
        <begin position="34"/>
        <end position="66"/>
    </location>
</feature>
<evidence type="ECO:0000313" key="2">
    <source>
        <dbReference type="EMBL" id="EEQ31595.1"/>
    </source>
</evidence>
<reference evidence="3" key="1">
    <citation type="journal article" date="2012" name="MBio">
        <title>Comparative genome analysis of Trichophyton rubrum and related dermatophytes reveals candidate genes involved in infection.</title>
        <authorList>
            <person name="Martinez D.A."/>
            <person name="Oliver B.G."/>
            <person name="Graeser Y."/>
            <person name="Goldberg J.M."/>
            <person name="Li W."/>
            <person name="Martinez-Rossi N.M."/>
            <person name="Monod M."/>
            <person name="Shelest E."/>
            <person name="Barton R.C."/>
            <person name="Birch E."/>
            <person name="Brakhage A.A."/>
            <person name="Chen Z."/>
            <person name="Gurr S.J."/>
            <person name="Heiman D."/>
            <person name="Heitman J."/>
            <person name="Kosti I."/>
            <person name="Rossi A."/>
            <person name="Saif S."/>
            <person name="Samalova M."/>
            <person name="Saunders C.W."/>
            <person name="Shea T."/>
            <person name="Summerbell R.C."/>
            <person name="Xu J."/>
            <person name="Young S."/>
            <person name="Zeng Q."/>
            <person name="Birren B.W."/>
            <person name="Cuomo C.A."/>
            <person name="White T.C."/>
        </authorList>
    </citation>
    <scope>NUCLEOTIDE SEQUENCE [LARGE SCALE GENOMIC DNA]</scope>
    <source>
        <strain evidence="3">ATCC MYA-4605 / CBS 113480</strain>
    </source>
</reference>
<sequence>MNVTPANFGDALVKTADGGYQSWVDEECEGASSPWTGWTRGRRDVIDPTRSNWQSDTGGRDQKGVQGWDGPMQTYVVLLFGSHKVAWRFSSRRGLGDMPLQANCDTASLPIEPRINAMSFVLDPLMIRVCSIEAQHH</sequence>
<dbReference type="GeneID" id="9229788"/>
<protein>
    <submittedName>
        <fullName evidence="2">Uncharacterized protein</fullName>
    </submittedName>
</protein>
<accession>C5FNI1</accession>
<organism evidence="2 3">
    <name type="scientific">Arthroderma otae (strain ATCC MYA-4605 / CBS 113480)</name>
    <name type="common">Microsporum canis</name>
    <dbReference type="NCBI Taxonomy" id="554155"/>
    <lineage>
        <taxon>Eukaryota</taxon>
        <taxon>Fungi</taxon>
        <taxon>Dikarya</taxon>
        <taxon>Ascomycota</taxon>
        <taxon>Pezizomycotina</taxon>
        <taxon>Eurotiomycetes</taxon>
        <taxon>Eurotiomycetidae</taxon>
        <taxon>Onygenales</taxon>
        <taxon>Arthrodermataceae</taxon>
        <taxon>Microsporum</taxon>
    </lineage>
</organism>
<evidence type="ECO:0000313" key="3">
    <source>
        <dbReference type="Proteomes" id="UP000002035"/>
    </source>
</evidence>
<dbReference type="HOGENOM" id="CLU_1864649_0_0_1"/>
<gene>
    <name evidence="2" type="ORF">MCYG_04414</name>
</gene>
<dbReference type="VEuPathDB" id="FungiDB:MCYG_04414"/>